<accession>A0A1Y1HVV3</accession>
<feature type="compositionally biased region" description="Polar residues" evidence="3">
    <location>
        <begin position="48"/>
        <end position="60"/>
    </location>
</feature>
<protein>
    <submittedName>
        <fullName evidence="4">Armadillo/beta-catenin-like repeats</fullName>
    </submittedName>
</protein>
<sequence length="1387" mass="143720">MGNDERLAEETRAESNGAEERHMPSQSVEPVLSEIGIAESMPDAENAQDPTPSESGSSPQRDLKESLGLRPLSISKSRAVSDALGPAVLDALGPAVSDVQEFDFWSKPGKLLEQAADGQPVSSPKLWSHGGGARVTVASQEGAGALSPSTPLADAFNLRDSYVLTEGFGPLECAEVGEFGEEEVGVSGANPRGADGIEQSENGEVGKEERARKAGVVPSAEPGGGRNAVVELEQQQGSLSAGENDAVVGEHCEEIGAGTSANKAESTSCAFVTKPAASSSSTFDSAFSVSGPSRKPSHGANGPSSDGVDGAARRTGVKSAEAQAEGFKRAVLEPPVVPKERAIVRTVPGRHLSDSASVSSSTPSQPEARKHGDSKSTASSASDTTTRGVRGRGSEVASTSGRTGADSPKAGPEHLIITPPVSRPLYTDTPAMANDVVFGVSTFGKLGRANSFATGSIKGATVFAPDGLGQRKTHSEPKRVSFQLGAAEGKKVGGGVVPGSPRSPKSPTSDKLKEGGQSAEGSSRGVERGGSGSRGLEESQKSPQERQKGDQQRGGAESKDTGLRPGASRKAEVDVDVDRGKAKVDADVRRSLASTSEGGSPKVIDRSALFKKWLEKNKEELAQSEGGKGLAPTPILQRIGSSNDVLPPASARHSDERYLKRTTSHSAIDPPPFKPSGEIQSLEGGYDSPTPSPRRKSSSTPSSPVGTPPGKHSRQLSIGSSKPPKAPKSPPTSPLPPKHPHSPSSKPRDPPRSPREKQPFSLGPATIDATVDLGPSSAPGFASPPLISRNLGRLPPARIPSPKTNSVLRKAMSQSKAETSIPVGALLVDAGLPADAKDAVPQLIARIIKATSQNPPLQKQAALTAPKLSQVAPLPQKGGKNSSGSQPENPPPPSPSDTAPVPEDGAFPASLMSLSPRALLRSTSLPSYLQSVLPTSLLNSFSAQVSLTAPEPKRLTAPPNETSPSLEDSILLLGKLALAGEFEQEHGRALLAQAKGPVTEILLMVLERGSHEDREAAAGLTRVLTLLEEGRNALLESDGLKLLVDVLWSGTPRGKVQAASSLRNLAYKSTGQKRAIMAAGAIGPLVSLLRSTTQGAPEAAAGALRSLAMADGMEEIIVQNGAIPPLVRLLHNPQSPAAKEASAATLQNLATDDAHRGQIVQAGAVPALFKMLLAPEISSQMAAAGALRNLAAGGGEYQKAIGESGAVGPLIKILGKRGPNVPAGMPEAAAGALANLALFDANKPLISGEGGIPALTELVKSGTPPAQLVGMEALKNLATDAEISHLIVQARAAPWLVRNLKSSERRLQRAAVRVLHAVCAFPENLEAVKEQGVVPVLEQIVEGQTGPDRDDFIAKLLLQLKSPQEESTEDRPRNPDRKPSTAAVERE</sequence>
<dbReference type="OMA" id="YIATEID"/>
<dbReference type="Pfam" id="PF00514">
    <property type="entry name" value="Arm"/>
    <property type="match status" value="2"/>
</dbReference>
<feature type="compositionally biased region" description="Basic and acidic residues" evidence="3">
    <location>
        <begin position="569"/>
        <end position="590"/>
    </location>
</feature>
<feature type="region of interest" description="Disordered" evidence="3">
    <location>
        <begin position="273"/>
        <end position="423"/>
    </location>
</feature>
<feature type="repeat" description="ARM" evidence="2">
    <location>
        <begin position="1121"/>
        <end position="1164"/>
    </location>
</feature>
<dbReference type="OrthoDB" id="409644at2759"/>
<feature type="compositionally biased region" description="Pro residues" evidence="3">
    <location>
        <begin position="724"/>
        <end position="737"/>
    </location>
</feature>
<proteinExistence type="predicted"/>
<feature type="repeat" description="ARM" evidence="2">
    <location>
        <begin position="1080"/>
        <end position="1122"/>
    </location>
</feature>
<dbReference type="EMBL" id="DF237071">
    <property type="protein sequence ID" value="GAQ82745.1"/>
    <property type="molecule type" value="Genomic_DNA"/>
</dbReference>
<evidence type="ECO:0000256" key="2">
    <source>
        <dbReference type="PROSITE-ProRule" id="PRU00259"/>
    </source>
</evidence>
<dbReference type="SMART" id="SM00185">
    <property type="entry name" value="ARM"/>
    <property type="match status" value="7"/>
</dbReference>
<name>A0A1Y1HVV3_KLENI</name>
<feature type="region of interest" description="Disordered" evidence="3">
    <location>
        <begin position="182"/>
        <end position="246"/>
    </location>
</feature>
<feature type="compositionally biased region" description="Basic and acidic residues" evidence="3">
    <location>
        <begin position="746"/>
        <end position="758"/>
    </location>
</feature>
<feature type="region of interest" description="Disordered" evidence="3">
    <location>
        <begin position="619"/>
        <end position="808"/>
    </location>
</feature>
<dbReference type="PANTHER" id="PTHR23315:SF7">
    <property type="entry name" value="U-BOX DOMAIN-CONTAINING PROTEIN 4"/>
    <property type="match status" value="1"/>
</dbReference>
<keyword evidence="1" id="KW-0833">Ubl conjugation pathway</keyword>
<dbReference type="Proteomes" id="UP000054558">
    <property type="component" value="Unassembled WGS sequence"/>
</dbReference>
<feature type="repeat" description="ARM" evidence="2">
    <location>
        <begin position="1250"/>
        <end position="1292"/>
    </location>
</feature>
<evidence type="ECO:0000313" key="4">
    <source>
        <dbReference type="EMBL" id="GAQ82745.1"/>
    </source>
</evidence>
<dbReference type="PANTHER" id="PTHR23315">
    <property type="entry name" value="U BOX DOMAIN-CONTAINING"/>
    <property type="match status" value="1"/>
</dbReference>
<evidence type="ECO:0000256" key="1">
    <source>
        <dbReference type="ARBA" id="ARBA00022786"/>
    </source>
</evidence>
<feature type="region of interest" description="Disordered" evidence="3">
    <location>
        <begin position="1"/>
        <end position="71"/>
    </location>
</feature>
<dbReference type="STRING" id="105231.A0A1Y1HVV3"/>
<organism evidence="4 5">
    <name type="scientific">Klebsormidium nitens</name>
    <name type="common">Green alga</name>
    <name type="synonym">Ulothrix nitens</name>
    <dbReference type="NCBI Taxonomy" id="105231"/>
    <lineage>
        <taxon>Eukaryota</taxon>
        <taxon>Viridiplantae</taxon>
        <taxon>Streptophyta</taxon>
        <taxon>Klebsormidiophyceae</taxon>
        <taxon>Klebsormidiales</taxon>
        <taxon>Klebsormidiaceae</taxon>
        <taxon>Klebsormidium</taxon>
    </lineage>
</organism>
<dbReference type="GO" id="GO:0005737">
    <property type="term" value="C:cytoplasm"/>
    <property type="evidence" value="ECO:0000318"/>
    <property type="project" value="GO_Central"/>
</dbReference>
<dbReference type="PROSITE" id="PS50176">
    <property type="entry name" value="ARM_REPEAT"/>
    <property type="match status" value="5"/>
</dbReference>
<feature type="compositionally biased region" description="Basic and acidic residues" evidence="3">
    <location>
        <begin position="1369"/>
        <end position="1387"/>
    </location>
</feature>
<evidence type="ECO:0000313" key="5">
    <source>
        <dbReference type="Proteomes" id="UP000054558"/>
    </source>
</evidence>
<feature type="compositionally biased region" description="Low complexity" evidence="3">
    <location>
        <begin position="698"/>
        <end position="710"/>
    </location>
</feature>
<gene>
    <name evidence="4" type="ORF">KFL_001220130</name>
</gene>
<feature type="repeat" description="ARM" evidence="2">
    <location>
        <begin position="1205"/>
        <end position="1251"/>
    </location>
</feature>
<feature type="compositionally biased region" description="Low complexity" evidence="3">
    <location>
        <begin position="354"/>
        <end position="364"/>
    </location>
</feature>
<dbReference type="InterPro" id="IPR016024">
    <property type="entry name" value="ARM-type_fold"/>
</dbReference>
<dbReference type="GO" id="GO:0005634">
    <property type="term" value="C:nucleus"/>
    <property type="evidence" value="ECO:0000318"/>
    <property type="project" value="GO_Central"/>
</dbReference>
<feature type="region of interest" description="Disordered" evidence="3">
    <location>
        <begin position="867"/>
        <end position="908"/>
    </location>
</feature>
<feature type="compositionally biased region" description="Basic and acidic residues" evidence="3">
    <location>
        <begin position="1"/>
        <end position="23"/>
    </location>
</feature>
<dbReference type="SUPFAM" id="SSF48371">
    <property type="entry name" value="ARM repeat"/>
    <property type="match status" value="1"/>
</dbReference>
<feature type="compositionally biased region" description="Low complexity" evidence="3">
    <location>
        <begin position="375"/>
        <end position="386"/>
    </location>
</feature>
<reference evidence="4 5" key="1">
    <citation type="journal article" date="2014" name="Nat. Commun.">
        <title>Klebsormidium flaccidum genome reveals primary factors for plant terrestrial adaptation.</title>
        <authorList>
            <person name="Hori K."/>
            <person name="Maruyama F."/>
            <person name="Fujisawa T."/>
            <person name="Togashi T."/>
            <person name="Yamamoto N."/>
            <person name="Seo M."/>
            <person name="Sato S."/>
            <person name="Yamada T."/>
            <person name="Mori H."/>
            <person name="Tajima N."/>
            <person name="Moriyama T."/>
            <person name="Ikeuchi M."/>
            <person name="Watanabe M."/>
            <person name="Wada H."/>
            <person name="Kobayashi K."/>
            <person name="Saito M."/>
            <person name="Masuda T."/>
            <person name="Sasaki-Sekimoto Y."/>
            <person name="Mashiguchi K."/>
            <person name="Awai K."/>
            <person name="Shimojima M."/>
            <person name="Masuda S."/>
            <person name="Iwai M."/>
            <person name="Nobusawa T."/>
            <person name="Narise T."/>
            <person name="Kondo S."/>
            <person name="Saito H."/>
            <person name="Sato R."/>
            <person name="Murakawa M."/>
            <person name="Ihara Y."/>
            <person name="Oshima-Yamada Y."/>
            <person name="Ohtaka K."/>
            <person name="Satoh M."/>
            <person name="Sonobe K."/>
            <person name="Ishii M."/>
            <person name="Ohtani R."/>
            <person name="Kanamori-Sato M."/>
            <person name="Honoki R."/>
            <person name="Miyazaki D."/>
            <person name="Mochizuki H."/>
            <person name="Umetsu J."/>
            <person name="Higashi K."/>
            <person name="Shibata D."/>
            <person name="Kamiya Y."/>
            <person name="Sato N."/>
            <person name="Nakamura Y."/>
            <person name="Tabata S."/>
            <person name="Ida S."/>
            <person name="Kurokawa K."/>
            <person name="Ohta H."/>
        </authorList>
    </citation>
    <scope>NUCLEOTIDE SEQUENCE [LARGE SCALE GENOMIC DNA]</scope>
    <source>
        <strain evidence="4 5">NIES-2285</strain>
    </source>
</reference>
<feature type="compositionally biased region" description="Basic and acidic residues" evidence="3">
    <location>
        <begin position="535"/>
        <end position="562"/>
    </location>
</feature>
<feature type="compositionally biased region" description="Low complexity" evidence="3">
    <location>
        <begin position="276"/>
        <end position="290"/>
    </location>
</feature>
<feature type="compositionally biased region" description="Low complexity" evidence="3">
    <location>
        <begin position="774"/>
        <end position="785"/>
    </location>
</feature>
<feature type="repeat" description="ARM" evidence="2">
    <location>
        <begin position="1163"/>
        <end position="1205"/>
    </location>
</feature>
<evidence type="ECO:0000256" key="3">
    <source>
        <dbReference type="SAM" id="MobiDB-lite"/>
    </source>
</evidence>
<feature type="compositionally biased region" description="Low complexity" evidence="3">
    <location>
        <begin position="498"/>
        <end position="507"/>
    </location>
</feature>
<dbReference type="InterPro" id="IPR011989">
    <property type="entry name" value="ARM-like"/>
</dbReference>
<feature type="region of interest" description="Disordered" evidence="3">
    <location>
        <begin position="468"/>
        <end position="605"/>
    </location>
</feature>
<dbReference type="InterPro" id="IPR000225">
    <property type="entry name" value="Armadillo"/>
</dbReference>
<feature type="region of interest" description="Disordered" evidence="3">
    <location>
        <begin position="1361"/>
        <end position="1387"/>
    </location>
</feature>
<keyword evidence="5" id="KW-1185">Reference proteome</keyword>
<dbReference type="Gene3D" id="1.25.10.10">
    <property type="entry name" value="Leucine-rich Repeat Variant"/>
    <property type="match status" value="3"/>
</dbReference>